<dbReference type="NCBIfam" id="TIGR01682">
    <property type="entry name" value="moaD"/>
    <property type="match status" value="1"/>
</dbReference>
<evidence type="ECO:0000313" key="6">
    <source>
        <dbReference type="EMBL" id="SNC76533.1"/>
    </source>
</evidence>
<dbReference type="InterPro" id="IPR012675">
    <property type="entry name" value="Beta-grasp_dom_sf"/>
</dbReference>
<reference evidence="7" key="1">
    <citation type="submission" date="2017-06" db="EMBL/GenBank/DDBJ databases">
        <authorList>
            <person name="Varghese N."/>
            <person name="Submissions S."/>
        </authorList>
    </citation>
    <scope>NUCLEOTIDE SEQUENCE [LARGE SCALE GENOMIC DNA]</scope>
    <source>
        <strain evidence="7">DSM 11116</strain>
    </source>
</reference>
<dbReference type="GO" id="GO:0000166">
    <property type="term" value="F:nucleotide binding"/>
    <property type="evidence" value="ECO:0007669"/>
    <property type="project" value="UniProtKB-KW"/>
</dbReference>
<dbReference type="PANTHER" id="PTHR33359:SF1">
    <property type="entry name" value="MOLYBDOPTERIN SYNTHASE SULFUR CARRIER SUBUNIT"/>
    <property type="match status" value="1"/>
</dbReference>
<dbReference type="OrthoDB" id="598356at2"/>
<evidence type="ECO:0000256" key="5">
    <source>
        <dbReference type="ARBA" id="ARBA00024247"/>
    </source>
</evidence>
<keyword evidence="7" id="KW-1185">Reference proteome</keyword>
<dbReference type="PANTHER" id="PTHR33359">
    <property type="entry name" value="MOLYBDOPTERIN SYNTHASE SULFUR CARRIER SUBUNIT"/>
    <property type="match status" value="1"/>
</dbReference>
<name>A0A212UEC2_9BACT</name>
<dbReference type="FunFam" id="3.10.20.30:FF:000010">
    <property type="entry name" value="Molybdopterin synthase sulfur carrier subunit"/>
    <property type="match status" value="1"/>
</dbReference>
<gene>
    <name evidence="6" type="ORF">SAMN06265337_3434</name>
</gene>
<evidence type="ECO:0000256" key="1">
    <source>
        <dbReference type="ARBA" id="ARBA00005046"/>
    </source>
</evidence>
<dbReference type="UniPathway" id="UPA00344"/>
<dbReference type="RefSeq" id="WP_088844694.1">
    <property type="nucleotide sequence ID" value="NZ_FYEW01000002.1"/>
</dbReference>
<dbReference type="Gene3D" id="3.10.20.30">
    <property type="match status" value="1"/>
</dbReference>
<comment type="similarity">
    <text evidence="4">Belongs to the MoaD family.</text>
</comment>
<comment type="pathway">
    <text evidence="1">Cofactor biosynthesis; molybdopterin biosynthesis.</text>
</comment>
<evidence type="ECO:0000256" key="4">
    <source>
        <dbReference type="ARBA" id="ARBA00024200"/>
    </source>
</evidence>
<dbReference type="GO" id="GO:0006777">
    <property type="term" value="P:Mo-molybdopterin cofactor biosynthetic process"/>
    <property type="evidence" value="ECO:0007669"/>
    <property type="project" value="UniProtKB-KW"/>
</dbReference>
<accession>A0A212UEC2</accession>
<dbReference type="AlphaFoldDB" id="A0A212UEC2"/>
<dbReference type="Proteomes" id="UP000198131">
    <property type="component" value="Unassembled WGS sequence"/>
</dbReference>
<dbReference type="Pfam" id="PF02597">
    <property type="entry name" value="ThiS"/>
    <property type="match status" value="1"/>
</dbReference>
<sequence>MNLKIALFGIAREIVGQPTLDLTAPEGQSVQELLGQLRQEYPGLSRLSSLAVAVNNEYAPDDAPLHERDEIALIPPVSGG</sequence>
<keyword evidence="3" id="KW-0501">Molybdenum cofactor biosynthesis</keyword>
<dbReference type="InterPro" id="IPR044672">
    <property type="entry name" value="MOCS2A"/>
</dbReference>
<organism evidence="6 7">
    <name type="scientific">Hymenobacter gelipurpurascens</name>
    <dbReference type="NCBI Taxonomy" id="89968"/>
    <lineage>
        <taxon>Bacteria</taxon>
        <taxon>Pseudomonadati</taxon>
        <taxon>Bacteroidota</taxon>
        <taxon>Cytophagia</taxon>
        <taxon>Cytophagales</taxon>
        <taxon>Hymenobacteraceae</taxon>
        <taxon>Hymenobacter</taxon>
    </lineage>
</organism>
<dbReference type="EMBL" id="FYEW01000002">
    <property type="protein sequence ID" value="SNC76533.1"/>
    <property type="molecule type" value="Genomic_DNA"/>
</dbReference>
<evidence type="ECO:0000313" key="7">
    <source>
        <dbReference type="Proteomes" id="UP000198131"/>
    </source>
</evidence>
<evidence type="ECO:0000256" key="2">
    <source>
        <dbReference type="ARBA" id="ARBA00022741"/>
    </source>
</evidence>
<evidence type="ECO:0000256" key="3">
    <source>
        <dbReference type="ARBA" id="ARBA00023150"/>
    </source>
</evidence>
<dbReference type="GO" id="GO:1990133">
    <property type="term" value="C:molybdopterin adenylyltransferase complex"/>
    <property type="evidence" value="ECO:0007669"/>
    <property type="project" value="TreeGrafter"/>
</dbReference>
<proteinExistence type="inferred from homology"/>
<dbReference type="InterPro" id="IPR003749">
    <property type="entry name" value="ThiS/MoaD-like"/>
</dbReference>
<dbReference type="SUPFAM" id="SSF54285">
    <property type="entry name" value="MoaD/ThiS"/>
    <property type="match status" value="1"/>
</dbReference>
<dbReference type="CDD" id="cd00754">
    <property type="entry name" value="Ubl_MoaD"/>
    <property type="match status" value="1"/>
</dbReference>
<keyword evidence="2" id="KW-0547">Nucleotide-binding</keyword>
<dbReference type="InterPro" id="IPR016155">
    <property type="entry name" value="Mopterin_synth/thiamin_S_b"/>
</dbReference>
<protein>
    <recommendedName>
        <fullName evidence="5">Molybdopterin synthase sulfur carrier subunit</fullName>
    </recommendedName>
</protein>